<name>A0AAW2ZR17_9EUKA</name>
<proteinExistence type="predicted"/>
<accession>A0AAW2ZR17</accession>
<dbReference type="SUPFAM" id="SSF51735">
    <property type="entry name" value="NAD(P)-binding Rossmann-fold domains"/>
    <property type="match status" value="1"/>
</dbReference>
<evidence type="ECO:0000256" key="1">
    <source>
        <dbReference type="ARBA" id="ARBA00023002"/>
    </source>
</evidence>
<keyword evidence="3" id="KW-1185">Reference proteome</keyword>
<dbReference type="AlphaFoldDB" id="A0AAW2ZR17"/>
<dbReference type="Gene3D" id="3.40.50.720">
    <property type="entry name" value="NAD(P)-binding Rossmann-like Domain"/>
    <property type="match status" value="1"/>
</dbReference>
<organism evidence="2 3">
    <name type="scientific">Acrasis kona</name>
    <dbReference type="NCBI Taxonomy" id="1008807"/>
    <lineage>
        <taxon>Eukaryota</taxon>
        <taxon>Discoba</taxon>
        <taxon>Heterolobosea</taxon>
        <taxon>Tetramitia</taxon>
        <taxon>Eutetramitia</taxon>
        <taxon>Acrasidae</taxon>
        <taxon>Acrasis</taxon>
    </lineage>
</organism>
<keyword evidence="1" id="KW-0560">Oxidoreductase</keyword>
<reference evidence="2 3" key="1">
    <citation type="submission" date="2024-03" db="EMBL/GenBank/DDBJ databases">
        <title>The Acrasis kona genome and developmental transcriptomes reveal deep origins of eukaryotic multicellular pathways.</title>
        <authorList>
            <person name="Sheikh S."/>
            <person name="Fu C.-J."/>
            <person name="Brown M.W."/>
            <person name="Baldauf S.L."/>
        </authorList>
    </citation>
    <scope>NUCLEOTIDE SEQUENCE [LARGE SCALE GENOMIC DNA]</scope>
    <source>
        <strain evidence="2 3">ATCC MYA-3509</strain>
    </source>
</reference>
<sequence length="123" mass="13406">MQDKGNNGNYYLSKLSNILFAKELQNRVPAGVKVITICPGYVATNITAIGPLYLKIFGLIGRFFAKSPEQGAFTTIHAVIDDNVENGAHYADCQKKNVSNSAGDLENAKAMWELSEQALALKK</sequence>
<dbReference type="Proteomes" id="UP001431209">
    <property type="component" value="Unassembled WGS sequence"/>
</dbReference>
<protein>
    <submittedName>
        <fullName evidence="2">Retinol dehydrogenase</fullName>
    </submittedName>
</protein>
<comment type="caution">
    <text evidence="2">The sequence shown here is derived from an EMBL/GenBank/DDBJ whole genome shotgun (WGS) entry which is preliminary data.</text>
</comment>
<dbReference type="GO" id="GO:0016491">
    <property type="term" value="F:oxidoreductase activity"/>
    <property type="evidence" value="ECO:0007669"/>
    <property type="project" value="UniProtKB-KW"/>
</dbReference>
<dbReference type="PANTHER" id="PTHR43157:SF31">
    <property type="entry name" value="PHOSPHATIDYLINOSITOL-GLYCAN BIOSYNTHESIS CLASS F PROTEIN"/>
    <property type="match status" value="1"/>
</dbReference>
<evidence type="ECO:0000313" key="3">
    <source>
        <dbReference type="Proteomes" id="UP001431209"/>
    </source>
</evidence>
<dbReference type="InterPro" id="IPR036291">
    <property type="entry name" value="NAD(P)-bd_dom_sf"/>
</dbReference>
<gene>
    <name evidence="2" type="ORF">AKO1_009946</name>
</gene>
<dbReference type="EMBL" id="JAOPGA020001779">
    <property type="protein sequence ID" value="KAL0491235.1"/>
    <property type="molecule type" value="Genomic_DNA"/>
</dbReference>
<dbReference type="PANTHER" id="PTHR43157">
    <property type="entry name" value="PHOSPHATIDYLINOSITOL-GLYCAN BIOSYNTHESIS CLASS F PROTEIN-RELATED"/>
    <property type="match status" value="1"/>
</dbReference>
<evidence type="ECO:0000313" key="2">
    <source>
        <dbReference type="EMBL" id="KAL0491235.1"/>
    </source>
</evidence>